<name>A0A151RN62_CAJCA</name>
<evidence type="ECO:0000259" key="1">
    <source>
        <dbReference type="Pfam" id="PF22936"/>
    </source>
</evidence>
<dbReference type="Pfam" id="PF22936">
    <property type="entry name" value="Pol_BBD"/>
    <property type="match status" value="1"/>
</dbReference>
<evidence type="ECO:0000313" key="2">
    <source>
        <dbReference type="EMBL" id="KYP43955.1"/>
    </source>
</evidence>
<organism evidence="2 3">
    <name type="scientific">Cajanus cajan</name>
    <name type="common">Pigeon pea</name>
    <name type="synonym">Cajanus indicus</name>
    <dbReference type="NCBI Taxonomy" id="3821"/>
    <lineage>
        <taxon>Eukaryota</taxon>
        <taxon>Viridiplantae</taxon>
        <taxon>Streptophyta</taxon>
        <taxon>Embryophyta</taxon>
        <taxon>Tracheophyta</taxon>
        <taxon>Spermatophyta</taxon>
        <taxon>Magnoliopsida</taxon>
        <taxon>eudicotyledons</taxon>
        <taxon>Gunneridae</taxon>
        <taxon>Pentapetalae</taxon>
        <taxon>rosids</taxon>
        <taxon>fabids</taxon>
        <taxon>Fabales</taxon>
        <taxon>Fabaceae</taxon>
        <taxon>Papilionoideae</taxon>
        <taxon>50 kb inversion clade</taxon>
        <taxon>NPAAA clade</taxon>
        <taxon>indigoferoid/millettioid clade</taxon>
        <taxon>Phaseoleae</taxon>
        <taxon>Cajanus</taxon>
    </lineage>
</organism>
<dbReference type="Proteomes" id="UP000075243">
    <property type="component" value="Unassembled WGS sequence"/>
</dbReference>
<dbReference type="InterPro" id="IPR054722">
    <property type="entry name" value="PolX-like_BBD"/>
</dbReference>
<proteinExistence type="predicted"/>
<evidence type="ECO:0000313" key="3">
    <source>
        <dbReference type="Proteomes" id="UP000075243"/>
    </source>
</evidence>
<keyword evidence="3" id="KW-1185">Reference proteome</keyword>
<protein>
    <recommendedName>
        <fullName evidence="1">Retrovirus-related Pol polyprotein from transposon TNT 1-94-like beta-barrel domain-containing protein</fullName>
    </recommendedName>
</protein>
<dbReference type="AlphaFoldDB" id="A0A151RN62"/>
<gene>
    <name evidence="2" type="ORF">KK1_034595</name>
</gene>
<reference evidence="2" key="1">
    <citation type="journal article" date="2012" name="Nat. Biotechnol.">
        <title>Draft genome sequence of pigeonpea (Cajanus cajan), an orphan legume crop of resource-poor farmers.</title>
        <authorList>
            <person name="Varshney R.K."/>
            <person name="Chen W."/>
            <person name="Li Y."/>
            <person name="Bharti A.K."/>
            <person name="Saxena R.K."/>
            <person name="Schlueter J.A."/>
            <person name="Donoghue M.T."/>
            <person name="Azam S."/>
            <person name="Fan G."/>
            <person name="Whaley A.M."/>
            <person name="Farmer A.D."/>
            <person name="Sheridan J."/>
            <person name="Iwata A."/>
            <person name="Tuteja R."/>
            <person name="Penmetsa R.V."/>
            <person name="Wu W."/>
            <person name="Upadhyaya H.D."/>
            <person name="Yang S.P."/>
            <person name="Shah T."/>
            <person name="Saxena K.B."/>
            <person name="Michael T."/>
            <person name="McCombie W.R."/>
            <person name="Yang B."/>
            <person name="Zhang G."/>
            <person name="Yang H."/>
            <person name="Wang J."/>
            <person name="Spillane C."/>
            <person name="Cook D.R."/>
            <person name="May G.D."/>
            <person name="Xu X."/>
            <person name="Jackson S.A."/>
        </authorList>
    </citation>
    <scope>NUCLEOTIDE SEQUENCE [LARGE SCALE GENOMIC DNA]</scope>
</reference>
<feature type="domain" description="Retrovirus-related Pol polyprotein from transposon TNT 1-94-like beta-barrel" evidence="1">
    <location>
        <begin position="32"/>
        <end position="80"/>
    </location>
</feature>
<dbReference type="Gramene" id="C.cajan_33954.t">
    <property type="protein sequence ID" value="C.cajan_33954.t"/>
    <property type="gene ID" value="C.cajan_33954"/>
</dbReference>
<sequence>MSGESTSRASQPIQGKSFHSTCCLVGVDNDFWIIDSGATDHICTSLKWFDKYVKIHPISVIIPNGNVIVAKYAGIMNCSFIFTDGSCCIQDLSRRMIGLANMMNGLYYLNSQHFFSSHALRNKTCNSIVIPNSALWLFILGYLFNSSLDKMFVQFPYLHINKISVCDAYYYAKQKKLPYSLSFSHVKHSF</sequence>
<accession>A0A151RN62</accession>
<dbReference type="EMBL" id="KQ483646">
    <property type="protein sequence ID" value="KYP43955.1"/>
    <property type="molecule type" value="Genomic_DNA"/>
</dbReference>